<dbReference type="EMBL" id="CP139781">
    <property type="protein sequence ID" value="WRQ88985.1"/>
    <property type="molecule type" value="Genomic_DNA"/>
</dbReference>
<name>A0ABZ1CC69_9BACT</name>
<proteinExistence type="predicted"/>
<accession>A0ABZ1CC69</accession>
<evidence type="ECO:0000313" key="2">
    <source>
        <dbReference type="Proteomes" id="UP000738431"/>
    </source>
</evidence>
<dbReference type="SUPFAM" id="SSF53067">
    <property type="entry name" value="Actin-like ATPase domain"/>
    <property type="match status" value="1"/>
</dbReference>
<dbReference type="Proteomes" id="UP000738431">
    <property type="component" value="Chromosome"/>
</dbReference>
<protein>
    <submittedName>
        <fullName evidence="1">Peptidase M22</fullName>
    </submittedName>
</protein>
<evidence type="ECO:0000313" key="1">
    <source>
        <dbReference type="EMBL" id="WRQ88985.1"/>
    </source>
</evidence>
<dbReference type="Gene3D" id="3.30.420.40">
    <property type="match status" value="1"/>
</dbReference>
<keyword evidence="2" id="KW-1185">Reference proteome</keyword>
<dbReference type="InterPro" id="IPR043129">
    <property type="entry name" value="ATPase_NBD"/>
</dbReference>
<sequence length="218" mass="23874">MTSIRELLTEHPSLLLIDAASTVLHLGLTRPGIAPVWLHREGEASSTLFALLAESGASPNDFDGFVFCEGPGSMLGIRTVATALRTWVALRPRPIWSYRSLDLPASSRGTVGDAFICDARRQSWHVLTLADETASATPLRRLKTEQLAHTFMPAGFRTWTPLPDPAPTVVPYEPSELTGALIDAPLLRANPEPDAYQDTAPDYVRWTPQVHRAPEASR</sequence>
<reference evidence="1 2" key="1">
    <citation type="submission" date="2023-12" db="EMBL/GenBank/DDBJ databases">
        <title>Description of an unclassified Opitutus bacterium of Verrucomicrobiota.</title>
        <authorList>
            <person name="Zhang D.-F."/>
        </authorList>
    </citation>
    <scope>NUCLEOTIDE SEQUENCE [LARGE SCALE GENOMIC DNA]</scope>
    <source>
        <strain evidence="1 2">WL0086</strain>
    </source>
</reference>
<organism evidence="1 2">
    <name type="scientific">Actomonas aquatica</name>
    <dbReference type="NCBI Taxonomy" id="2866162"/>
    <lineage>
        <taxon>Bacteria</taxon>
        <taxon>Pseudomonadati</taxon>
        <taxon>Verrucomicrobiota</taxon>
        <taxon>Opitutia</taxon>
        <taxon>Opitutales</taxon>
        <taxon>Opitutaceae</taxon>
        <taxon>Actomonas</taxon>
    </lineage>
</organism>
<gene>
    <name evidence="1" type="ORF">K1X11_006170</name>
</gene>
<dbReference type="RefSeq" id="WP_221030862.1">
    <property type="nucleotide sequence ID" value="NZ_CP139781.1"/>
</dbReference>